<evidence type="ECO:0000313" key="1">
    <source>
        <dbReference type="EMBL" id="HIQ65043.1"/>
    </source>
</evidence>
<reference evidence="1" key="2">
    <citation type="journal article" date="2021" name="PeerJ">
        <title>Extensive microbial diversity within the chicken gut microbiome revealed by metagenomics and culture.</title>
        <authorList>
            <person name="Gilroy R."/>
            <person name="Ravi A."/>
            <person name="Getino M."/>
            <person name="Pursley I."/>
            <person name="Horton D.L."/>
            <person name="Alikhan N.F."/>
            <person name="Baker D."/>
            <person name="Gharbi K."/>
            <person name="Hall N."/>
            <person name="Watson M."/>
            <person name="Adriaenssens E.M."/>
            <person name="Foster-Nyarko E."/>
            <person name="Jarju S."/>
            <person name="Secka A."/>
            <person name="Antonio M."/>
            <person name="Oren A."/>
            <person name="Chaudhuri R.R."/>
            <person name="La Ragione R."/>
            <person name="Hildebrand F."/>
            <person name="Pallen M.J."/>
        </authorList>
    </citation>
    <scope>NUCLEOTIDE SEQUENCE</scope>
    <source>
        <strain evidence="1">CHK165-10780</strain>
    </source>
</reference>
<gene>
    <name evidence="1" type="ORF">IAC85_04815</name>
</gene>
<evidence type="ECO:0000313" key="2">
    <source>
        <dbReference type="Proteomes" id="UP000886725"/>
    </source>
</evidence>
<protein>
    <recommendedName>
        <fullName evidence="3">DUF2383 domain-containing protein</fullName>
    </recommendedName>
</protein>
<accession>A0A9D1CKZ7</accession>
<dbReference type="EMBL" id="DVFU01000094">
    <property type="protein sequence ID" value="HIQ65043.1"/>
    <property type="molecule type" value="Genomic_DNA"/>
</dbReference>
<dbReference type="AlphaFoldDB" id="A0A9D1CKZ7"/>
<reference evidence="1" key="1">
    <citation type="submission" date="2020-10" db="EMBL/GenBank/DDBJ databases">
        <authorList>
            <person name="Gilroy R."/>
        </authorList>
    </citation>
    <scope>NUCLEOTIDE SEQUENCE</scope>
    <source>
        <strain evidence="1">CHK165-10780</strain>
    </source>
</reference>
<sequence>MEEKYELLEHVHKDATMAVYTLKKLMTELKDKDNHIKGTLEEILHKYEKYATESKEILEKNGIHATEENGMAKMMSAMGIKKEVNDDNSDASMASMLIQGISMGSLEMEKKLKDYHGKMSKENEKLAKNFCTFQQHAISGLKKYL</sequence>
<name>A0A9D1CKZ7_9FIRM</name>
<proteinExistence type="predicted"/>
<evidence type="ECO:0008006" key="3">
    <source>
        <dbReference type="Google" id="ProtNLM"/>
    </source>
</evidence>
<comment type="caution">
    <text evidence="1">The sequence shown here is derived from an EMBL/GenBank/DDBJ whole genome shotgun (WGS) entry which is preliminary data.</text>
</comment>
<dbReference type="Proteomes" id="UP000886725">
    <property type="component" value="Unassembled WGS sequence"/>
</dbReference>
<organism evidence="1 2">
    <name type="scientific">Candidatus Faecenecus gallistercoris</name>
    <dbReference type="NCBI Taxonomy" id="2840793"/>
    <lineage>
        <taxon>Bacteria</taxon>
        <taxon>Bacillati</taxon>
        <taxon>Bacillota</taxon>
        <taxon>Bacillota incertae sedis</taxon>
        <taxon>Candidatus Faecenecus</taxon>
    </lineage>
</organism>